<dbReference type="GO" id="GO:0046872">
    <property type="term" value="F:metal ion binding"/>
    <property type="evidence" value="ECO:0007669"/>
    <property type="project" value="UniProtKB-KW"/>
</dbReference>
<comment type="similarity">
    <text evidence="1">Belongs to the carbohydrate kinase pfkB family.</text>
</comment>
<dbReference type="PANTHER" id="PTHR10584">
    <property type="entry name" value="SUGAR KINASE"/>
    <property type="match status" value="1"/>
</dbReference>
<evidence type="ECO:0000256" key="6">
    <source>
        <dbReference type="ARBA" id="ARBA00022723"/>
    </source>
</evidence>
<name>A0A0P6XD55_9CHLR</name>
<dbReference type="EC" id="2.7.1.15" evidence="2 13"/>
<feature type="binding site" evidence="13">
    <location>
        <position position="242"/>
    </location>
    <ligand>
        <name>K(+)</name>
        <dbReference type="ChEBI" id="CHEBI:29103"/>
    </ligand>
</feature>
<feature type="binding site" evidence="13">
    <location>
        <position position="185"/>
    </location>
    <ligand>
        <name>ATP</name>
        <dbReference type="ChEBI" id="CHEBI:30616"/>
    </ligand>
</feature>
<dbReference type="FunFam" id="3.40.1190.20:FF:000012">
    <property type="entry name" value="Ribokinase"/>
    <property type="match status" value="1"/>
</dbReference>
<organism evidence="15 16">
    <name type="scientific">Leptolinea tardivitalis</name>
    <dbReference type="NCBI Taxonomy" id="229920"/>
    <lineage>
        <taxon>Bacteria</taxon>
        <taxon>Bacillati</taxon>
        <taxon>Chloroflexota</taxon>
        <taxon>Anaerolineae</taxon>
        <taxon>Anaerolineales</taxon>
        <taxon>Anaerolineaceae</taxon>
        <taxon>Leptolinea</taxon>
    </lineage>
</organism>
<sequence length="301" mass="31407">MNVKILVMGSLNVDLVVTASHLPQKGETIIGGLFQTHPGGKGANQAVAAARMGGKISMVGSVGKDAYGDQLCRNLKAEGIDICYVNQIEEMSTGVAVITVDSEGQNTIVVASGANFTFSPENIISARDAFTGASVFVTQLEIPVPTVLEGLRLAKQNGAVTILNPAPAQNLPDEVFGLVDYLIPNELELSMLTGETNQKTAIQQLLDKGVQTVIVTLGSNGAVIATRNSIQMIPAFQVDAVDTVAAGDAFIGAFAIGISEALSVRQAAILASAAAALSVTRHGAQPSLPWRSEVEDFLKKH</sequence>
<keyword evidence="4 13" id="KW-0963">Cytoplasm</keyword>
<evidence type="ECO:0000256" key="13">
    <source>
        <dbReference type="HAMAP-Rule" id="MF_01987"/>
    </source>
</evidence>
<evidence type="ECO:0000256" key="7">
    <source>
        <dbReference type="ARBA" id="ARBA00022741"/>
    </source>
</evidence>
<comment type="caution">
    <text evidence="13">Lacks conserved residue(s) required for the propagation of feature annotation.</text>
</comment>
<evidence type="ECO:0000256" key="10">
    <source>
        <dbReference type="ARBA" id="ARBA00022842"/>
    </source>
</evidence>
<feature type="active site" description="Proton acceptor" evidence="13">
    <location>
        <position position="248"/>
    </location>
</feature>
<comment type="subcellular location">
    <subcellularLocation>
        <location evidence="13">Cytoplasm</location>
    </subcellularLocation>
</comment>
<keyword evidence="5 13" id="KW-0808">Transferase</keyword>
<keyword evidence="10 13" id="KW-0460">Magnesium</keyword>
<dbReference type="Proteomes" id="UP000050430">
    <property type="component" value="Unassembled WGS sequence"/>
</dbReference>
<comment type="cofactor">
    <cofactor evidence="13">
        <name>Mg(2+)</name>
        <dbReference type="ChEBI" id="CHEBI:18420"/>
    </cofactor>
    <text evidence="13">Requires a divalent cation, most likely magnesium in vivo, as an electrophilic catalyst to aid phosphoryl group transfer. It is the chelate of the metal and the nucleotide that is the actual substrate.</text>
</comment>
<feature type="domain" description="Carbohydrate kinase PfkB" evidence="14">
    <location>
        <begin position="4"/>
        <end position="290"/>
    </location>
</feature>
<keyword evidence="16" id="KW-1185">Reference proteome</keyword>
<accession>A0A0P6XD55</accession>
<feature type="binding site" evidence="13">
    <location>
        <position position="141"/>
    </location>
    <ligand>
        <name>substrate</name>
    </ligand>
</feature>
<dbReference type="OrthoDB" id="9775849at2"/>
<dbReference type="PANTHER" id="PTHR10584:SF166">
    <property type="entry name" value="RIBOKINASE"/>
    <property type="match status" value="1"/>
</dbReference>
<dbReference type="InterPro" id="IPR011611">
    <property type="entry name" value="PfkB_dom"/>
</dbReference>
<evidence type="ECO:0000256" key="8">
    <source>
        <dbReference type="ARBA" id="ARBA00022777"/>
    </source>
</evidence>
<evidence type="ECO:0000256" key="5">
    <source>
        <dbReference type="ARBA" id="ARBA00022679"/>
    </source>
</evidence>
<dbReference type="PROSITE" id="PS00584">
    <property type="entry name" value="PFKB_KINASES_2"/>
    <property type="match status" value="1"/>
</dbReference>
<dbReference type="GO" id="GO:0005524">
    <property type="term" value="F:ATP binding"/>
    <property type="evidence" value="ECO:0007669"/>
    <property type="project" value="UniProtKB-UniRule"/>
</dbReference>
<comment type="subunit">
    <text evidence="13">Homodimer.</text>
</comment>
<dbReference type="InterPro" id="IPR002173">
    <property type="entry name" value="Carboh/pur_kinase_PfkB_CS"/>
</dbReference>
<dbReference type="InterPro" id="IPR002139">
    <property type="entry name" value="Ribo/fructo_kinase"/>
</dbReference>
<dbReference type="Gene3D" id="3.40.1190.20">
    <property type="match status" value="1"/>
</dbReference>
<feature type="binding site" evidence="13">
    <location>
        <begin position="247"/>
        <end position="248"/>
    </location>
    <ligand>
        <name>ATP</name>
        <dbReference type="ChEBI" id="CHEBI:30616"/>
    </ligand>
</feature>
<evidence type="ECO:0000256" key="12">
    <source>
        <dbReference type="ARBA" id="ARBA00023277"/>
    </source>
</evidence>
<dbReference type="NCBIfam" id="TIGR02152">
    <property type="entry name" value="D_ribokin_bact"/>
    <property type="match status" value="1"/>
</dbReference>
<dbReference type="Pfam" id="PF00294">
    <property type="entry name" value="PfkB"/>
    <property type="match status" value="1"/>
</dbReference>
<feature type="binding site" evidence="13">
    <location>
        <position position="244"/>
    </location>
    <ligand>
        <name>K(+)</name>
        <dbReference type="ChEBI" id="CHEBI:29103"/>
    </ligand>
</feature>
<evidence type="ECO:0000256" key="1">
    <source>
        <dbReference type="ARBA" id="ARBA00005380"/>
    </source>
</evidence>
<evidence type="ECO:0000259" key="14">
    <source>
        <dbReference type="Pfam" id="PF00294"/>
    </source>
</evidence>
<keyword evidence="6 13" id="KW-0479">Metal-binding</keyword>
<evidence type="ECO:0000313" key="16">
    <source>
        <dbReference type="Proteomes" id="UP000050430"/>
    </source>
</evidence>
<dbReference type="GO" id="GO:0019303">
    <property type="term" value="P:D-ribose catabolic process"/>
    <property type="evidence" value="ECO:0007669"/>
    <property type="project" value="UniProtKB-UniRule"/>
</dbReference>
<evidence type="ECO:0000256" key="11">
    <source>
        <dbReference type="ARBA" id="ARBA00022958"/>
    </source>
</evidence>
<reference evidence="15 16" key="1">
    <citation type="submission" date="2015-07" db="EMBL/GenBank/DDBJ databases">
        <title>Genome sequence of Leptolinea tardivitalis DSM 16556.</title>
        <authorList>
            <person name="Hemp J."/>
            <person name="Ward L.M."/>
            <person name="Pace L.A."/>
            <person name="Fischer W.W."/>
        </authorList>
    </citation>
    <scope>NUCLEOTIDE SEQUENCE [LARGE SCALE GENOMIC DNA]</scope>
    <source>
        <strain evidence="15 16">YMTK-2</strain>
    </source>
</reference>
<dbReference type="UniPathway" id="UPA00916">
    <property type="reaction ID" value="UER00889"/>
</dbReference>
<dbReference type="GO" id="GO:0004747">
    <property type="term" value="F:ribokinase activity"/>
    <property type="evidence" value="ECO:0007669"/>
    <property type="project" value="UniProtKB-UniRule"/>
</dbReference>
<comment type="activity regulation">
    <text evidence="13">Activated by a monovalent cation that binds near, but not in, the active site. The most likely occupant of the site in vivo is potassium. Ion binding induces a conformational change that may alter substrate affinity.</text>
</comment>
<dbReference type="CDD" id="cd01174">
    <property type="entry name" value="ribokinase"/>
    <property type="match status" value="1"/>
</dbReference>
<evidence type="ECO:0000313" key="15">
    <source>
        <dbReference type="EMBL" id="KPL72832.1"/>
    </source>
</evidence>
<dbReference type="SUPFAM" id="SSF53613">
    <property type="entry name" value="Ribokinase-like"/>
    <property type="match status" value="1"/>
</dbReference>
<feature type="binding site" evidence="13">
    <location>
        <begin position="40"/>
        <end position="44"/>
    </location>
    <ligand>
        <name>substrate</name>
    </ligand>
</feature>
<dbReference type="AlphaFoldDB" id="A0A0P6XD55"/>
<dbReference type="PATRIC" id="fig|229920.5.peg.1401"/>
<keyword evidence="12 13" id="KW-0119">Carbohydrate metabolism</keyword>
<protein>
    <recommendedName>
        <fullName evidence="3 13">Ribokinase</fullName>
        <shortName evidence="13">RK</shortName>
        <ecNumber evidence="2 13">2.7.1.15</ecNumber>
    </recommendedName>
</protein>
<dbReference type="RefSeq" id="WP_062421055.1">
    <property type="nucleotide sequence ID" value="NZ_BBYA01000008.1"/>
</dbReference>
<comment type="caution">
    <text evidence="15">The sequence shown here is derived from an EMBL/GenBank/DDBJ whole genome shotgun (WGS) entry which is preliminary data.</text>
</comment>
<dbReference type="HAMAP" id="MF_01987">
    <property type="entry name" value="Ribokinase"/>
    <property type="match status" value="1"/>
</dbReference>
<keyword evidence="11 13" id="KW-0630">Potassium</keyword>
<feature type="binding site" evidence="13">
    <location>
        <begin position="12"/>
        <end position="14"/>
    </location>
    <ligand>
        <name>substrate</name>
    </ligand>
</feature>
<keyword evidence="9 13" id="KW-0067">ATP-binding</keyword>
<dbReference type="EMBL" id="LGCK01000007">
    <property type="protein sequence ID" value="KPL72832.1"/>
    <property type="molecule type" value="Genomic_DNA"/>
</dbReference>
<evidence type="ECO:0000256" key="3">
    <source>
        <dbReference type="ARBA" id="ARBA00016943"/>
    </source>
</evidence>
<feature type="binding site" evidence="13">
    <location>
        <position position="281"/>
    </location>
    <ligand>
        <name>K(+)</name>
        <dbReference type="ChEBI" id="CHEBI:29103"/>
    </ligand>
</feature>
<feature type="binding site" evidence="13">
    <location>
        <position position="278"/>
    </location>
    <ligand>
        <name>K(+)</name>
        <dbReference type="ChEBI" id="CHEBI:29103"/>
    </ligand>
</feature>
<comment type="catalytic activity">
    <reaction evidence="13">
        <text>D-ribose + ATP = D-ribose 5-phosphate + ADP + H(+)</text>
        <dbReference type="Rhea" id="RHEA:13697"/>
        <dbReference type="ChEBI" id="CHEBI:15378"/>
        <dbReference type="ChEBI" id="CHEBI:30616"/>
        <dbReference type="ChEBI" id="CHEBI:47013"/>
        <dbReference type="ChEBI" id="CHEBI:78346"/>
        <dbReference type="ChEBI" id="CHEBI:456216"/>
        <dbReference type="EC" id="2.7.1.15"/>
    </reaction>
</comment>
<feature type="binding site" evidence="13">
    <location>
        <begin position="216"/>
        <end position="221"/>
    </location>
    <ligand>
        <name>ATP</name>
        <dbReference type="ChEBI" id="CHEBI:30616"/>
    </ligand>
</feature>
<feature type="binding site" evidence="13">
    <location>
        <position position="287"/>
    </location>
    <ligand>
        <name>K(+)</name>
        <dbReference type="ChEBI" id="CHEBI:29103"/>
    </ligand>
</feature>
<evidence type="ECO:0000256" key="4">
    <source>
        <dbReference type="ARBA" id="ARBA00022490"/>
    </source>
</evidence>
<evidence type="ECO:0000256" key="9">
    <source>
        <dbReference type="ARBA" id="ARBA00022840"/>
    </source>
</evidence>
<evidence type="ECO:0000256" key="2">
    <source>
        <dbReference type="ARBA" id="ARBA00012035"/>
    </source>
</evidence>
<comment type="function">
    <text evidence="13">Catalyzes the phosphorylation of ribose at O-5 in a reaction requiring ATP and magnesium. The resulting D-ribose-5-phosphate can then be used either for sythesis of nucleotides, histidine, and tryptophan, or as a component of the pentose phosphate pathway.</text>
</comment>
<dbReference type="PRINTS" id="PR00990">
    <property type="entry name" value="RIBOKINASE"/>
</dbReference>
<dbReference type="InterPro" id="IPR011877">
    <property type="entry name" value="Ribokinase"/>
</dbReference>
<dbReference type="STRING" id="229920.ADM99_07170"/>
<feature type="binding site" evidence="13">
    <location>
        <position position="248"/>
    </location>
    <ligand>
        <name>substrate</name>
    </ligand>
</feature>
<feature type="binding site" evidence="13">
    <location>
        <position position="283"/>
    </location>
    <ligand>
        <name>K(+)</name>
        <dbReference type="ChEBI" id="CHEBI:29103"/>
    </ligand>
</feature>
<keyword evidence="8 13" id="KW-0418">Kinase</keyword>
<comment type="pathway">
    <text evidence="13">Carbohydrate metabolism; D-ribose degradation; D-ribose 5-phosphate from beta-D-ribopyranose: step 2/2.</text>
</comment>
<gene>
    <name evidence="13" type="primary">rbsK</name>
    <name evidence="15" type="ORF">ADM99_07170</name>
</gene>
<dbReference type="InterPro" id="IPR029056">
    <property type="entry name" value="Ribokinase-like"/>
</dbReference>
<proteinExistence type="inferred from homology"/>
<keyword evidence="7 13" id="KW-0547">Nucleotide-binding</keyword>
<comment type="similarity">
    <text evidence="13">Belongs to the carbohydrate kinase PfkB family. Ribokinase subfamily.</text>
</comment>
<dbReference type="GO" id="GO:0005829">
    <property type="term" value="C:cytosol"/>
    <property type="evidence" value="ECO:0007669"/>
    <property type="project" value="TreeGrafter"/>
</dbReference>